<dbReference type="GO" id="GO:0045087">
    <property type="term" value="P:innate immune response"/>
    <property type="evidence" value="ECO:0007669"/>
    <property type="project" value="UniProtKB-KW"/>
</dbReference>
<sequence length="448" mass="51016">MQLRSMYPYREADVNPSFGKGFKTDCRFSPQIWLCDHQFKPIIPSNREYSMRVPREFAEMTHFYAVGKTYSACFRCVALCTHRRVGHGFQQESLHFERTKMLCLIPLLLLLPLPSIMSGFRQCPSPCLCYESSDLVDCRSQGLDQVPPGVSSGTWLLDLSGNRVREVRSDSFVGLWSLKFLLMSNNSIHAVHPQSLSSLQFLERLDLSFNRLRWLPQDFTLHLTSLQVLRLDHNLMQHVDSSSLRNCDNLRKLDLSYNRIRTIDTRAFHSLSRLRLLHLEGNRLNMLKDGLLSRQQSLEVLLLGHNNISAIEAEALAPLRGLTLLGLRGNQLQHIKFKTFLKLQTISTHLQMSLNPWTCDCDLQRVFGKIQYVRHLHVEDYKAILCHAPPQQAGSPLASMDSQLCMAETASVLVITITVMLAVIGALVKAERNRKNKQAASDAESSDK</sequence>
<dbReference type="GeneTree" id="ENSGT00940000155311"/>
<keyword evidence="3" id="KW-0399">Innate immunity</keyword>
<protein>
    <submittedName>
        <fullName evidence="16">Leucine-rich repeat-containing protein 17-like</fullName>
    </submittedName>
</protein>
<keyword evidence="11" id="KW-0325">Glycoprotein</keyword>
<feature type="transmembrane region" description="Helical" evidence="13">
    <location>
        <begin position="410"/>
        <end position="428"/>
    </location>
</feature>
<feature type="domain" description="LRRNT" evidence="14">
    <location>
        <begin position="122"/>
        <end position="156"/>
    </location>
</feature>
<evidence type="ECO:0000256" key="12">
    <source>
        <dbReference type="ARBA" id="ARBA00023198"/>
    </source>
</evidence>
<keyword evidence="7" id="KW-0677">Repeat</keyword>
<dbReference type="InterPro" id="IPR001611">
    <property type="entry name" value="Leu-rich_rpt"/>
</dbReference>
<evidence type="ECO:0000256" key="4">
    <source>
        <dbReference type="ARBA" id="ARBA00022614"/>
    </source>
</evidence>
<evidence type="ECO:0000256" key="6">
    <source>
        <dbReference type="ARBA" id="ARBA00022729"/>
    </source>
</evidence>
<dbReference type="InterPro" id="IPR000483">
    <property type="entry name" value="Cys-rich_flank_reg_C"/>
</dbReference>
<evidence type="ECO:0000256" key="1">
    <source>
        <dbReference type="ARBA" id="ARBA00004167"/>
    </source>
</evidence>
<keyword evidence="8" id="KW-0391">Immunity</keyword>
<dbReference type="InParanoid" id="A0A3B5QAU7"/>
<keyword evidence="10 13" id="KW-0472">Membrane</keyword>
<dbReference type="SUPFAM" id="SSF52058">
    <property type="entry name" value="L domain-like"/>
    <property type="match status" value="1"/>
</dbReference>
<dbReference type="GO" id="GO:0005886">
    <property type="term" value="C:plasma membrane"/>
    <property type="evidence" value="ECO:0007669"/>
    <property type="project" value="TreeGrafter"/>
</dbReference>
<evidence type="ECO:0000313" key="17">
    <source>
        <dbReference type="Proteomes" id="UP000002852"/>
    </source>
</evidence>
<accession>A0A3B5QAU7</accession>
<reference evidence="17" key="2">
    <citation type="journal article" date="2013" name="Nat. Genet.">
        <title>The genome of the platyfish, Xiphophorus maculatus, provides insights into evolutionary adaptation and several complex traits.</title>
        <authorList>
            <person name="Schartl M."/>
            <person name="Walter R.B."/>
            <person name="Shen Y."/>
            <person name="Garcia T."/>
            <person name="Catchen J."/>
            <person name="Amores A."/>
            <person name="Braasch I."/>
            <person name="Chalopin D."/>
            <person name="Volff J.N."/>
            <person name="Lesch K.P."/>
            <person name="Bisazza A."/>
            <person name="Minx P."/>
            <person name="Hillier L."/>
            <person name="Wilson R.K."/>
            <person name="Fuerstenberg S."/>
            <person name="Boore J."/>
            <person name="Searle S."/>
            <person name="Postlethwait J.H."/>
            <person name="Warren W.C."/>
        </authorList>
    </citation>
    <scope>NUCLEOTIDE SEQUENCE [LARGE SCALE GENOMIC DNA]</scope>
    <source>
        <strain evidence="17">JP 163 A</strain>
    </source>
</reference>
<evidence type="ECO:0000256" key="5">
    <source>
        <dbReference type="ARBA" id="ARBA00022692"/>
    </source>
</evidence>
<dbReference type="InterPro" id="IPR000372">
    <property type="entry name" value="LRRNT"/>
</dbReference>
<dbReference type="SMART" id="SM00013">
    <property type="entry name" value="LRRNT"/>
    <property type="match status" value="1"/>
</dbReference>
<evidence type="ECO:0000259" key="15">
    <source>
        <dbReference type="SMART" id="SM00082"/>
    </source>
</evidence>
<proteinExistence type="inferred from homology"/>
<dbReference type="Proteomes" id="UP000002852">
    <property type="component" value="Unassembled WGS sequence"/>
</dbReference>
<evidence type="ECO:0000313" key="16">
    <source>
        <dbReference type="Ensembl" id="ENSXMAP00000028012.1"/>
    </source>
</evidence>
<keyword evidence="4" id="KW-0433">Leucine-rich repeat</keyword>
<keyword evidence="12" id="KW-0395">Inflammatory response</keyword>
<reference evidence="17" key="1">
    <citation type="submission" date="2012-01" db="EMBL/GenBank/DDBJ databases">
        <authorList>
            <person name="Walter R."/>
            <person name="Schartl M."/>
            <person name="Warren W."/>
        </authorList>
    </citation>
    <scope>NUCLEOTIDE SEQUENCE [LARGE SCALE GENOMIC DNA]</scope>
    <source>
        <strain evidence="17">JP 163 A</strain>
    </source>
</reference>
<dbReference type="InterPro" id="IPR003591">
    <property type="entry name" value="Leu-rich_rpt_typical-subtyp"/>
</dbReference>
<evidence type="ECO:0000256" key="2">
    <source>
        <dbReference type="ARBA" id="ARBA00009634"/>
    </source>
</evidence>
<dbReference type="Gene3D" id="3.80.10.10">
    <property type="entry name" value="Ribonuclease Inhibitor"/>
    <property type="match status" value="2"/>
</dbReference>
<evidence type="ECO:0000256" key="7">
    <source>
        <dbReference type="ARBA" id="ARBA00022737"/>
    </source>
</evidence>
<comment type="subcellular location">
    <subcellularLocation>
        <location evidence="1">Membrane</location>
        <topology evidence="1">Single-pass membrane protein</topology>
    </subcellularLocation>
</comment>
<evidence type="ECO:0000256" key="9">
    <source>
        <dbReference type="ARBA" id="ARBA00022989"/>
    </source>
</evidence>
<keyword evidence="9 13" id="KW-1133">Transmembrane helix</keyword>
<dbReference type="GO" id="GO:0007165">
    <property type="term" value="P:signal transduction"/>
    <property type="evidence" value="ECO:0007669"/>
    <property type="project" value="TreeGrafter"/>
</dbReference>
<feature type="domain" description="LRRCT" evidence="15">
    <location>
        <begin position="355"/>
        <end position="406"/>
    </location>
</feature>
<evidence type="ECO:0000256" key="3">
    <source>
        <dbReference type="ARBA" id="ARBA00022588"/>
    </source>
</evidence>
<reference evidence="16" key="4">
    <citation type="submission" date="2025-09" db="UniProtKB">
        <authorList>
            <consortium name="Ensembl"/>
        </authorList>
    </citation>
    <scope>IDENTIFICATION</scope>
    <source>
        <strain evidence="16">JP 163 A</strain>
    </source>
</reference>
<dbReference type="STRING" id="8083.ENSXMAP00000028012"/>
<organism evidence="16 17">
    <name type="scientific">Xiphophorus maculatus</name>
    <name type="common">Southern platyfish</name>
    <name type="synonym">Platypoecilus maculatus</name>
    <dbReference type="NCBI Taxonomy" id="8083"/>
    <lineage>
        <taxon>Eukaryota</taxon>
        <taxon>Metazoa</taxon>
        <taxon>Chordata</taxon>
        <taxon>Craniata</taxon>
        <taxon>Vertebrata</taxon>
        <taxon>Euteleostomi</taxon>
        <taxon>Actinopterygii</taxon>
        <taxon>Neopterygii</taxon>
        <taxon>Teleostei</taxon>
        <taxon>Neoteleostei</taxon>
        <taxon>Acanthomorphata</taxon>
        <taxon>Ovalentaria</taxon>
        <taxon>Atherinomorphae</taxon>
        <taxon>Cyprinodontiformes</taxon>
        <taxon>Poeciliidae</taxon>
        <taxon>Poeciliinae</taxon>
        <taxon>Xiphophorus</taxon>
    </lineage>
</organism>
<dbReference type="PANTHER" id="PTHR24365">
    <property type="entry name" value="TOLL-LIKE RECEPTOR"/>
    <property type="match status" value="1"/>
</dbReference>
<dbReference type="PROSITE" id="PS51450">
    <property type="entry name" value="LRR"/>
    <property type="match status" value="2"/>
</dbReference>
<evidence type="ECO:0000256" key="10">
    <source>
        <dbReference type="ARBA" id="ARBA00023136"/>
    </source>
</evidence>
<evidence type="ECO:0000256" key="8">
    <source>
        <dbReference type="ARBA" id="ARBA00022859"/>
    </source>
</evidence>
<keyword evidence="5 13" id="KW-0812">Transmembrane</keyword>
<dbReference type="Ensembl" id="ENSXMAT00000035271.1">
    <property type="protein sequence ID" value="ENSXMAP00000028012.1"/>
    <property type="gene ID" value="ENSXMAG00000022414.1"/>
</dbReference>
<dbReference type="OMA" id="QMSLNPW"/>
<comment type="similarity">
    <text evidence="2">Belongs to the Toll-like receptor family.</text>
</comment>
<dbReference type="Pfam" id="PF13855">
    <property type="entry name" value="LRR_8"/>
    <property type="match status" value="2"/>
</dbReference>
<name>A0A3B5QAU7_XIPMA</name>
<reference evidence="16" key="3">
    <citation type="submission" date="2025-08" db="UniProtKB">
        <authorList>
            <consortium name="Ensembl"/>
        </authorList>
    </citation>
    <scope>IDENTIFICATION</scope>
    <source>
        <strain evidence="16">JP 163 A</strain>
    </source>
</reference>
<evidence type="ECO:0000259" key="14">
    <source>
        <dbReference type="SMART" id="SM00013"/>
    </source>
</evidence>
<evidence type="ECO:0000256" key="11">
    <source>
        <dbReference type="ARBA" id="ARBA00023180"/>
    </source>
</evidence>
<evidence type="ECO:0000256" key="13">
    <source>
        <dbReference type="SAM" id="Phobius"/>
    </source>
</evidence>
<keyword evidence="17" id="KW-1185">Reference proteome</keyword>
<dbReference type="InterPro" id="IPR032675">
    <property type="entry name" value="LRR_dom_sf"/>
</dbReference>
<dbReference type="GO" id="GO:0038023">
    <property type="term" value="F:signaling receptor activity"/>
    <property type="evidence" value="ECO:0007669"/>
    <property type="project" value="TreeGrafter"/>
</dbReference>
<keyword evidence="6" id="KW-0732">Signal</keyword>
<dbReference type="GO" id="GO:0006954">
    <property type="term" value="P:inflammatory response"/>
    <property type="evidence" value="ECO:0007669"/>
    <property type="project" value="UniProtKB-KW"/>
</dbReference>
<dbReference type="SMART" id="SM00082">
    <property type="entry name" value="LRRCT"/>
    <property type="match status" value="1"/>
</dbReference>
<dbReference type="SMART" id="SM00369">
    <property type="entry name" value="LRR_TYP"/>
    <property type="match status" value="7"/>
</dbReference>
<dbReference type="PANTHER" id="PTHR24365:SF530">
    <property type="entry name" value="MSTPROX-RELATED"/>
    <property type="match status" value="1"/>
</dbReference>
<dbReference type="AlphaFoldDB" id="A0A3B5QAU7"/>